<sequence length="443" mass="49119">MSGENLYLTSSWCTHWTYKYLFLSFLSSVRLLSNYCLELPSGIEDTIIKVMGVTTAEYDLLFSVTAWPNIFLCLVGGILIDRLVGLRLGLLIMVVCVLLGQIVWGIGGIANNYYIMLAGRFFIGAGNELVTVIDHAFKAIWFKEDLSLAISIDIGFSRIGGTLAILLPQLIYDSLTIFHSPTFRLGVTLLTAAGLMIIGLAFSLIVFGMDCKREKVIEQPLKLKNLKRTTMNDFKQFSLLFWLTTAINVTYFPVIFSFVGIGQDFFIQKYGLSMEVANLANSLLFGSALILVPIAGILITKTGFHLLWLLSFVLTTALPALLIFMFSNGESYFPFVAGVFYSLSYTFSGPSFTALPAFLIDKENMATAFGILNSSYNAAYSLVTYVTGLIIDTLGYFVLQGFFIHIIMLSIDFTLLTVIFDAASNKPNLNVPGLWLRCKAIKE</sequence>
<dbReference type="EnsemblMetazoa" id="Aqu2.1.27021_001">
    <property type="protein sequence ID" value="Aqu2.1.27021_001"/>
    <property type="gene ID" value="Aqu2.1.27021"/>
</dbReference>
<feature type="transmembrane region" description="Helical" evidence="25">
    <location>
        <begin position="88"/>
        <end position="107"/>
    </location>
</feature>
<feature type="transmembrane region" description="Helical" evidence="25">
    <location>
        <begin position="306"/>
        <end position="326"/>
    </location>
</feature>
<dbReference type="eggNOG" id="KOG4686">
    <property type="taxonomic scope" value="Eukaryota"/>
</dbReference>
<evidence type="ECO:0000256" key="13">
    <source>
        <dbReference type="ARBA" id="ARBA00044893"/>
    </source>
</evidence>
<evidence type="ECO:0000256" key="2">
    <source>
        <dbReference type="ARBA" id="ARBA00008335"/>
    </source>
</evidence>
<organism evidence="26">
    <name type="scientific">Amphimedon queenslandica</name>
    <name type="common">Sponge</name>
    <dbReference type="NCBI Taxonomy" id="400682"/>
    <lineage>
        <taxon>Eukaryota</taxon>
        <taxon>Metazoa</taxon>
        <taxon>Porifera</taxon>
        <taxon>Demospongiae</taxon>
        <taxon>Heteroscleromorpha</taxon>
        <taxon>Haplosclerida</taxon>
        <taxon>Niphatidae</taxon>
        <taxon>Amphimedon</taxon>
    </lineage>
</organism>
<dbReference type="SUPFAM" id="SSF103473">
    <property type="entry name" value="MFS general substrate transporter"/>
    <property type="match status" value="1"/>
</dbReference>
<evidence type="ECO:0000256" key="6">
    <source>
        <dbReference type="ARBA" id="ARBA00023136"/>
    </source>
</evidence>
<comment type="catalytic activity">
    <reaction evidence="17">
        <text>L-arginyl-glycine(out) = L-arginyl-glycine(in)</text>
        <dbReference type="Rhea" id="RHEA:79391"/>
        <dbReference type="ChEBI" id="CHEBI:229955"/>
    </reaction>
</comment>
<evidence type="ECO:0000256" key="18">
    <source>
        <dbReference type="ARBA" id="ARBA00044912"/>
    </source>
</evidence>
<keyword evidence="5 25" id="KW-1133">Transmembrane helix</keyword>
<evidence type="ECO:0000256" key="20">
    <source>
        <dbReference type="ARBA" id="ARBA00044924"/>
    </source>
</evidence>
<protein>
    <recommendedName>
        <fullName evidence="21">Lysosomal dipeptide transporter MFSD1</fullName>
    </recommendedName>
    <alternativeName>
        <fullName evidence="22">Major facilitator superfamily domain-containing protein 1</fullName>
    </alternativeName>
</protein>
<comment type="similarity">
    <text evidence="2">Belongs to the major facilitator superfamily.</text>
</comment>
<evidence type="ECO:0000313" key="26">
    <source>
        <dbReference type="EnsemblMetazoa" id="Aqu2.1.27021_001"/>
    </source>
</evidence>
<keyword evidence="7" id="KW-0458">Lysosome</keyword>
<evidence type="ECO:0000256" key="14">
    <source>
        <dbReference type="ARBA" id="ARBA00044898"/>
    </source>
</evidence>
<dbReference type="GO" id="GO:0022857">
    <property type="term" value="F:transmembrane transporter activity"/>
    <property type="evidence" value="ECO:0007669"/>
    <property type="project" value="InterPro"/>
</dbReference>
<keyword evidence="3" id="KW-0813">Transport</keyword>
<proteinExistence type="inferred from homology"/>
<evidence type="ECO:0000256" key="10">
    <source>
        <dbReference type="ARBA" id="ARBA00044881"/>
    </source>
</evidence>
<evidence type="ECO:0000256" key="8">
    <source>
        <dbReference type="ARBA" id="ARBA00044876"/>
    </source>
</evidence>
<comment type="catalytic activity">
    <reaction evidence="10">
        <text>L-alpha-aminoacyl-L-arginine(out) = L-alpha-aminoacyl-L-arginine(in)</text>
        <dbReference type="Rhea" id="RHEA:79367"/>
        <dbReference type="ChEBI" id="CHEBI:229968"/>
    </reaction>
</comment>
<evidence type="ECO:0000256" key="4">
    <source>
        <dbReference type="ARBA" id="ARBA00022692"/>
    </source>
</evidence>
<name>A0A1X7UHR9_AMPQE</name>
<dbReference type="EnsemblMetazoa" id="XM_003387918.1">
    <property type="protein sequence ID" value="XP_003387966.1"/>
    <property type="gene ID" value="LOC100635359"/>
</dbReference>
<evidence type="ECO:0000256" key="24">
    <source>
        <dbReference type="ARBA" id="ARBA00046376"/>
    </source>
</evidence>
<evidence type="ECO:0000256" key="22">
    <source>
        <dbReference type="ARBA" id="ARBA00045018"/>
    </source>
</evidence>
<dbReference type="GO" id="GO:0005765">
    <property type="term" value="C:lysosomal membrane"/>
    <property type="evidence" value="ECO:0007669"/>
    <property type="project" value="UniProtKB-SubCell"/>
</dbReference>
<evidence type="ECO:0000313" key="27">
    <source>
        <dbReference type="Proteomes" id="UP000007879"/>
    </source>
</evidence>
<dbReference type="InterPro" id="IPR052187">
    <property type="entry name" value="MFSD1"/>
</dbReference>
<comment type="subcellular location">
    <subcellularLocation>
        <location evidence="1">Lysosome membrane</location>
        <topology evidence="1">Multi-pass membrane protein</topology>
    </subcellularLocation>
</comment>
<comment type="catalytic activity">
    <reaction evidence="13">
        <text>L-alpha-aminoacyl-L-lysine(out) = L-alpha-aminoacyl-L-lysine(in)</text>
        <dbReference type="Rhea" id="RHEA:79383"/>
        <dbReference type="ChEBI" id="CHEBI:229966"/>
    </reaction>
</comment>
<feature type="transmembrane region" description="Helical" evidence="25">
    <location>
        <begin position="60"/>
        <end position="81"/>
    </location>
</feature>
<dbReference type="Proteomes" id="UP000007879">
    <property type="component" value="Unassembled WGS sequence"/>
</dbReference>
<reference evidence="26" key="2">
    <citation type="submission" date="2017-05" db="UniProtKB">
        <authorList>
            <consortium name="EnsemblMetazoa"/>
        </authorList>
    </citation>
    <scope>IDENTIFICATION</scope>
</reference>
<comment type="catalytic activity">
    <reaction evidence="16">
        <text>L-lysyl-L-lysine(out) = L-lysyl-L-lysine(in)</text>
        <dbReference type="Rhea" id="RHEA:79403"/>
        <dbReference type="ChEBI" id="CHEBI:229956"/>
    </reaction>
</comment>
<accession>A0A1X7UHR9</accession>
<feature type="transmembrane region" description="Helical" evidence="25">
    <location>
        <begin position="397"/>
        <end position="420"/>
    </location>
</feature>
<evidence type="ECO:0000256" key="1">
    <source>
        <dbReference type="ARBA" id="ARBA00004155"/>
    </source>
</evidence>
<comment type="catalytic activity">
    <reaction evidence="8">
        <text>L-lysyl-L-alanine(out) = L-lysyl-L-alanine(in)</text>
        <dbReference type="Rhea" id="RHEA:79399"/>
        <dbReference type="ChEBI" id="CHEBI:229954"/>
    </reaction>
</comment>
<gene>
    <name evidence="26" type="primary">100635359</name>
</gene>
<keyword evidence="4 25" id="KW-0812">Transmembrane</keyword>
<evidence type="ECO:0000256" key="9">
    <source>
        <dbReference type="ARBA" id="ARBA00044878"/>
    </source>
</evidence>
<feature type="transmembrane region" description="Helical" evidence="25">
    <location>
        <begin position="237"/>
        <end position="259"/>
    </location>
</feature>
<evidence type="ECO:0000256" key="11">
    <source>
        <dbReference type="ARBA" id="ARBA00044884"/>
    </source>
</evidence>
<comment type="catalytic activity">
    <reaction evidence="11">
        <text>L-alpha-aminoacyl-L-histidine(out) = L-alpha-aminoacyl-L-histidine(in)</text>
        <dbReference type="Rhea" id="RHEA:79375"/>
        <dbReference type="ChEBI" id="CHEBI:229967"/>
    </reaction>
</comment>
<comment type="catalytic activity">
    <reaction evidence="15">
        <text>L-arginyl-L-alpha-amino acid(out) = L-arginyl-L-alpha-amino acid(in)</text>
        <dbReference type="Rhea" id="RHEA:79371"/>
        <dbReference type="ChEBI" id="CHEBI:84315"/>
    </reaction>
</comment>
<dbReference type="Pfam" id="PF07690">
    <property type="entry name" value="MFS_1"/>
    <property type="match status" value="1"/>
</dbReference>
<dbReference type="InterPro" id="IPR011701">
    <property type="entry name" value="MFS"/>
</dbReference>
<reference evidence="27" key="1">
    <citation type="journal article" date="2010" name="Nature">
        <title>The Amphimedon queenslandica genome and the evolution of animal complexity.</title>
        <authorList>
            <person name="Srivastava M."/>
            <person name="Simakov O."/>
            <person name="Chapman J."/>
            <person name="Fahey B."/>
            <person name="Gauthier M.E."/>
            <person name="Mitros T."/>
            <person name="Richards G.S."/>
            <person name="Conaco C."/>
            <person name="Dacre M."/>
            <person name="Hellsten U."/>
            <person name="Larroux C."/>
            <person name="Putnam N.H."/>
            <person name="Stanke M."/>
            <person name="Adamska M."/>
            <person name="Darling A."/>
            <person name="Degnan S.M."/>
            <person name="Oakley T.H."/>
            <person name="Plachetzki D.C."/>
            <person name="Zhai Y."/>
            <person name="Adamski M."/>
            <person name="Calcino A."/>
            <person name="Cummins S.F."/>
            <person name="Goodstein D.M."/>
            <person name="Harris C."/>
            <person name="Jackson D.J."/>
            <person name="Leys S.P."/>
            <person name="Shu S."/>
            <person name="Woodcroft B.J."/>
            <person name="Vervoort M."/>
            <person name="Kosik K.S."/>
            <person name="Manning G."/>
            <person name="Degnan B.M."/>
            <person name="Rokhsar D.S."/>
        </authorList>
    </citation>
    <scope>NUCLEOTIDE SEQUENCE [LARGE SCALE GENOMIC DNA]</scope>
</reference>
<comment type="catalytic activity">
    <reaction evidence="19">
        <text>L-alanyl-L-lysine(out) = L-alanyl-L-lysine(in)</text>
        <dbReference type="Rhea" id="RHEA:79415"/>
        <dbReference type="ChEBI" id="CHEBI:192470"/>
    </reaction>
</comment>
<keyword evidence="27" id="KW-1185">Reference proteome</keyword>
<dbReference type="AlphaFoldDB" id="A0A1X7UHR9"/>
<evidence type="ECO:0000256" key="5">
    <source>
        <dbReference type="ARBA" id="ARBA00022989"/>
    </source>
</evidence>
<evidence type="ECO:0000256" key="19">
    <source>
        <dbReference type="ARBA" id="ARBA00044919"/>
    </source>
</evidence>
<comment type="subunit">
    <text evidence="24">Homodimer. Interacts with lysosomal protein GLMP (via lumenal domain); the interaction starts while both proteins are still in the endoplasmic reticulum and is required for stabilization of MFSD1 in lysosomes but has no direct effect on its targeting to lysosomes or transporter activity.</text>
</comment>
<feature type="transmembrane region" description="Helical" evidence="25">
    <location>
        <begin position="146"/>
        <end position="171"/>
    </location>
</feature>
<dbReference type="Gene3D" id="1.20.1250.20">
    <property type="entry name" value="MFS general substrate transporter like domains"/>
    <property type="match status" value="1"/>
</dbReference>
<feature type="transmembrane region" description="Helical" evidence="25">
    <location>
        <begin position="332"/>
        <end position="359"/>
    </location>
</feature>
<evidence type="ECO:0000256" key="7">
    <source>
        <dbReference type="ARBA" id="ARBA00023228"/>
    </source>
</evidence>
<keyword evidence="6 25" id="KW-0472">Membrane</keyword>
<dbReference type="InParanoid" id="A0A1X7UHR9"/>
<dbReference type="KEGG" id="aqu:100635359"/>
<evidence type="ECO:0000256" key="12">
    <source>
        <dbReference type="ARBA" id="ARBA00044891"/>
    </source>
</evidence>
<comment type="catalytic activity">
    <reaction evidence="18">
        <text>L-histidyl-L-alpha-amino acid(out) = L-histidyl-L-alpha-amino acid(in)</text>
        <dbReference type="Rhea" id="RHEA:79379"/>
        <dbReference type="ChEBI" id="CHEBI:229964"/>
    </reaction>
</comment>
<feature type="transmembrane region" description="Helical" evidence="25">
    <location>
        <begin position="183"/>
        <end position="207"/>
    </location>
</feature>
<comment type="catalytic activity">
    <reaction evidence="9">
        <text>L-histidyl-glycine(out) = L-histidyl-glycine(in)</text>
        <dbReference type="Rhea" id="RHEA:79395"/>
        <dbReference type="ChEBI" id="CHEBI:229957"/>
    </reaction>
</comment>
<evidence type="ECO:0000256" key="17">
    <source>
        <dbReference type="ARBA" id="ARBA00044903"/>
    </source>
</evidence>
<dbReference type="OrthoDB" id="424834at2759"/>
<feature type="transmembrane region" description="Helical" evidence="25">
    <location>
        <begin position="279"/>
        <end position="299"/>
    </location>
</feature>
<evidence type="ECO:0000256" key="3">
    <source>
        <dbReference type="ARBA" id="ARBA00022448"/>
    </source>
</evidence>
<comment type="function">
    <text evidence="23">Lysosomal dipeptide uniporter that selectively exports lysine, arginine or histidine-containing dipeptides with a net positive charge from the lysosome lumen into the cytosol. Could play a role in a specific type of protein O-glycosylation indirectly regulating macrophages migration and tissue invasion. Also essential for liver homeostasis.</text>
</comment>
<comment type="catalytic activity">
    <reaction evidence="12">
        <text>L-lysyl-L-alpha-amino acid(out) = L-lysyl-L-alpha-amino acid(in)</text>
        <dbReference type="Rhea" id="RHEA:79387"/>
        <dbReference type="ChEBI" id="CHEBI:229965"/>
    </reaction>
</comment>
<comment type="catalytic activity">
    <reaction evidence="20">
        <text>L-lysyl-glycine(out) = L-lysyl-glycine(in)</text>
        <dbReference type="Rhea" id="RHEA:79407"/>
        <dbReference type="ChEBI" id="CHEBI:191202"/>
    </reaction>
</comment>
<dbReference type="PANTHER" id="PTHR23512">
    <property type="entry name" value="MAJOR FACILITATOR SUPERFAMILY DOMAIN-CONTAINING PROTEIN 1"/>
    <property type="match status" value="1"/>
</dbReference>
<comment type="catalytic activity">
    <reaction evidence="14">
        <text>L-aspartyl-L-lysine(out) = L-aspartyl-L-lysine(in)</text>
        <dbReference type="Rhea" id="RHEA:79411"/>
        <dbReference type="ChEBI" id="CHEBI:229953"/>
    </reaction>
</comment>
<evidence type="ECO:0000256" key="16">
    <source>
        <dbReference type="ARBA" id="ARBA00044900"/>
    </source>
</evidence>
<evidence type="ECO:0000256" key="15">
    <source>
        <dbReference type="ARBA" id="ARBA00044899"/>
    </source>
</evidence>
<dbReference type="InterPro" id="IPR036259">
    <property type="entry name" value="MFS_trans_sf"/>
</dbReference>
<evidence type="ECO:0000256" key="21">
    <source>
        <dbReference type="ARBA" id="ARBA00044985"/>
    </source>
</evidence>
<evidence type="ECO:0000256" key="25">
    <source>
        <dbReference type="SAM" id="Phobius"/>
    </source>
</evidence>
<feature type="transmembrane region" description="Helical" evidence="25">
    <location>
        <begin position="371"/>
        <end position="391"/>
    </location>
</feature>
<evidence type="ECO:0000256" key="23">
    <source>
        <dbReference type="ARBA" id="ARBA00045709"/>
    </source>
</evidence>
<dbReference type="PANTHER" id="PTHR23512:SF3">
    <property type="entry name" value="MAJOR FACILITATOR SUPERFAMILY DOMAIN-CONTAINING PROTEIN 1"/>
    <property type="match status" value="1"/>
</dbReference>